<dbReference type="AlphaFoldDB" id="A0ABD0SGH4"/>
<proteinExistence type="inferred from homology"/>
<evidence type="ECO:0000313" key="9">
    <source>
        <dbReference type="Proteomes" id="UP001549921"/>
    </source>
</evidence>
<keyword evidence="3" id="KW-0378">Hydrolase</keyword>
<evidence type="ECO:0000256" key="6">
    <source>
        <dbReference type="SAM" id="SignalP"/>
    </source>
</evidence>
<comment type="similarity">
    <text evidence="1">Belongs to the peptidase S1 family.</text>
</comment>
<keyword evidence="2" id="KW-0645">Protease</keyword>
<dbReference type="PROSITE" id="PS50240">
    <property type="entry name" value="TRYPSIN_DOM"/>
    <property type="match status" value="1"/>
</dbReference>
<dbReference type="GO" id="GO:0006508">
    <property type="term" value="P:proteolysis"/>
    <property type="evidence" value="ECO:0007669"/>
    <property type="project" value="UniProtKB-KW"/>
</dbReference>
<accession>A0ABD0SGH4</accession>
<dbReference type="InterPro" id="IPR050430">
    <property type="entry name" value="Peptidase_S1"/>
</dbReference>
<dbReference type="EMBL" id="JBEDNZ010000021">
    <property type="protein sequence ID" value="KAL0818951.1"/>
    <property type="molecule type" value="Genomic_DNA"/>
</dbReference>
<evidence type="ECO:0000313" key="8">
    <source>
        <dbReference type="EMBL" id="KAL0818951.1"/>
    </source>
</evidence>
<dbReference type="Proteomes" id="UP001549921">
    <property type="component" value="Unassembled WGS sequence"/>
</dbReference>
<feature type="chain" id="PRO_5044846821" description="Peptidase S1 domain-containing protein" evidence="6">
    <location>
        <begin position="18"/>
        <end position="243"/>
    </location>
</feature>
<gene>
    <name evidence="8" type="ORF">ABMA28_008250</name>
</gene>
<dbReference type="Gene3D" id="2.40.10.10">
    <property type="entry name" value="Trypsin-like serine proteases"/>
    <property type="match status" value="1"/>
</dbReference>
<feature type="domain" description="Peptidase S1" evidence="7">
    <location>
        <begin position="22"/>
        <end position="240"/>
    </location>
</feature>
<feature type="signal peptide" evidence="6">
    <location>
        <begin position="1"/>
        <end position="17"/>
    </location>
</feature>
<evidence type="ECO:0000256" key="1">
    <source>
        <dbReference type="ARBA" id="ARBA00007664"/>
    </source>
</evidence>
<evidence type="ECO:0000256" key="5">
    <source>
        <dbReference type="ARBA" id="ARBA00023157"/>
    </source>
</evidence>
<dbReference type="PANTHER" id="PTHR24276">
    <property type="entry name" value="POLYSERASE-RELATED"/>
    <property type="match status" value="1"/>
</dbReference>
<evidence type="ECO:0000256" key="4">
    <source>
        <dbReference type="ARBA" id="ARBA00022825"/>
    </source>
</evidence>
<name>A0ABD0SGH4_LOXSC</name>
<reference evidence="8 9" key="1">
    <citation type="submission" date="2024-06" db="EMBL/GenBank/DDBJ databases">
        <title>A chromosome-level genome assembly of beet webworm, Loxostege sticticalis.</title>
        <authorList>
            <person name="Zhang Y."/>
        </authorList>
    </citation>
    <scope>NUCLEOTIDE SEQUENCE [LARGE SCALE GENOMIC DNA]</scope>
    <source>
        <strain evidence="8">AQ028</strain>
        <tissue evidence="8">Male pupae</tissue>
    </source>
</reference>
<dbReference type="InterPro" id="IPR001314">
    <property type="entry name" value="Peptidase_S1A"/>
</dbReference>
<dbReference type="Pfam" id="PF00089">
    <property type="entry name" value="Trypsin"/>
    <property type="match status" value="1"/>
</dbReference>
<comment type="caution">
    <text evidence="8">The sequence shown here is derived from an EMBL/GenBank/DDBJ whole genome shotgun (WGS) entry which is preliminary data.</text>
</comment>
<evidence type="ECO:0000259" key="7">
    <source>
        <dbReference type="PROSITE" id="PS50240"/>
    </source>
</evidence>
<dbReference type="InterPro" id="IPR001254">
    <property type="entry name" value="Trypsin_dom"/>
</dbReference>
<dbReference type="InterPro" id="IPR043504">
    <property type="entry name" value="Peptidase_S1_PA_chymotrypsin"/>
</dbReference>
<keyword evidence="4" id="KW-0720">Serine protease</keyword>
<dbReference type="InterPro" id="IPR009003">
    <property type="entry name" value="Peptidase_S1_PA"/>
</dbReference>
<evidence type="ECO:0000256" key="2">
    <source>
        <dbReference type="ARBA" id="ARBA00022670"/>
    </source>
</evidence>
<dbReference type="PRINTS" id="PR00722">
    <property type="entry name" value="CHYMOTRYPSIN"/>
</dbReference>
<dbReference type="PANTHER" id="PTHR24276:SF96">
    <property type="entry name" value="PEPTIDASE S1 DOMAIN-CONTAINING PROTEIN"/>
    <property type="match status" value="1"/>
</dbReference>
<dbReference type="SUPFAM" id="SSF50494">
    <property type="entry name" value="Trypsin-like serine proteases"/>
    <property type="match status" value="1"/>
</dbReference>
<dbReference type="SMART" id="SM00020">
    <property type="entry name" value="Tryp_SPc"/>
    <property type="match status" value="1"/>
</dbReference>
<evidence type="ECO:0000256" key="3">
    <source>
        <dbReference type="ARBA" id="ARBA00022801"/>
    </source>
</evidence>
<protein>
    <recommendedName>
        <fullName evidence="7">Peptidase S1 domain-containing protein</fullName>
    </recommendedName>
</protein>
<organism evidence="8 9">
    <name type="scientific">Loxostege sticticalis</name>
    <name type="common">Beet webworm moth</name>
    <dbReference type="NCBI Taxonomy" id="481309"/>
    <lineage>
        <taxon>Eukaryota</taxon>
        <taxon>Metazoa</taxon>
        <taxon>Ecdysozoa</taxon>
        <taxon>Arthropoda</taxon>
        <taxon>Hexapoda</taxon>
        <taxon>Insecta</taxon>
        <taxon>Pterygota</taxon>
        <taxon>Neoptera</taxon>
        <taxon>Endopterygota</taxon>
        <taxon>Lepidoptera</taxon>
        <taxon>Glossata</taxon>
        <taxon>Ditrysia</taxon>
        <taxon>Pyraloidea</taxon>
        <taxon>Crambidae</taxon>
        <taxon>Pyraustinae</taxon>
        <taxon>Loxostege</taxon>
    </lineage>
</organism>
<keyword evidence="6" id="KW-0732">Signal</keyword>
<sequence length="243" mass="27343">MSWWYFLLLIPFNSVLTFESRVFSGDDLRFEEHKHLVKLKLKMLHKKFPGYCSGSILNNYWVITSAHCFRGSEYQVSIFHQTEEGQRIIAKADPARVNIHPEWKPHDKTMTNRANDLALVKTTHPIMFSDHVQPIKLSMTFPRSRQSGIIAGFGESETDLEPPREGFVEIEPCSFGVPKLLCSTHMVRAGSGDSGGSLMSNGKLVGVTSASCKEVLEPKECTTVYVSVAAHLPWIQEVIMSTK</sequence>
<dbReference type="GO" id="GO:0008236">
    <property type="term" value="F:serine-type peptidase activity"/>
    <property type="evidence" value="ECO:0007669"/>
    <property type="project" value="UniProtKB-KW"/>
</dbReference>
<keyword evidence="5" id="KW-1015">Disulfide bond</keyword>